<evidence type="ECO:0000256" key="1">
    <source>
        <dbReference type="SAM" id="Phobius"/>
    </source>
</evidence>
<keyword evidence="3" id="KW-1185">Reference proteome</keyword>
<sequence>MAALFAYSASVQLDDVDWYWWLPFYASASLISFAHGFAHARYLLWALLNMFFGLLLFIKVILEAAPIGAMLSLDMNERVVREKLGSFLVIAAMALQLQTNGTASKLNALGIWIFIVTSIVLCTTYFLR</sequence>
<comment type="caution">
    <text evidence="2">The sequence shown here is derived from an EMBL/GenBank/DDBJ whole genome shotgun (WGS) entry which is preliminary data.</text>
</comment>
<feature type="transmembrane region" description="Helical" evidence="1">
    <location>
        <begin position="42"/>
        <end position="62"/>
    </location>
</feature>
<accession>A0A9D4UQQ3</accession>
<dbReference type="AlphaFoldDB" id="A0A9D4UQQ3"/>
<gene>
    <name evidence="2" type="ORF">GOP47_0012276</name>
</gene>
<dbReference type="PANTHER" id="PTHR34262">
    <property type="entry name" value="TRANSMEMBRANE PROTEIN 220"/>
    <property type="match status" value="1"/>
</dbReference>
<keyword evidence="1" id="KW-0472">Membrane</keyword>
<dbReference type="PANTHER" id="PTHR34262:SF1">
    <property type="entry name" value="TRANSMEMBRANE PROTEIN 220"/>
    <property type="match status" value="1"/>
</dbReference>
<evidence type="ECO:0000313" key="2">
    <source>
        <dbReference type="EMBL" id="KAI5072170.1"/>
    </source>
</evidence>
<reference evidence="2" key="1">
    <citation type="submission" date="2021-01" db="EMBL/GenBank/DDBJ databases">
        <title>Adiantum capillus-veneris genome.</title>
        <authorList>
            <person name="Fang Y."/>
            <person name="Liao Q."/>
        </authorList>
    </citation>
    <scope>NUCLEOTIDE SEQUENCE</scope>
    <source>
        <strain evidence="2">H3</strain>
        <tissue evidence="2">Leaf</tissue>
    </source>
</reference>
<evidence type="ECO:0008006" key="4">
    <source>
        <dbReference type="Google" id="ProtNLM"/>
    </source>
</evidence>
<dbReference type="OrthoDB" id="9924288at2759"/>
<keyword evidence="1" id="KW-0812">Transmembrane</keyword>
<protein>
    <recommendedName>
        <fullName evidence="4">Transmembrane protein</fullName>
    </recommendedName>
</protein>
<organism evidence="2 3">
    <name type="scientific">Adiantum capillus-veneris</name>
    <name type="common">Maidenhair fern</name>
    <dbReference type="NCBI Taxonomy" id="13818"/>
    <lineage>
        <taxon>Eukaryota</taxon>
        <taxon>Viridiplantae</taxon>
        <taxon>Streptophyta</taxon>
        <taxon>Embryophyta</taxon>
        <taxon>Tracheophyta</taxon>
        <taxon>Polypodiopsida</taxon>
        <taxon>Polypodiidae</taxon>
        <taxon>Polypodiales</taxon>
        <taxon>Pteridineae</taxon>
        <taxon>Pteridaceae</taxon>
        <taxon>Vittarioideae</taxon>
        <taxon>Adiantum</taxon>
    </lineage>
</organism>
<proteinExistence type="predicted"/>
<dbReference type="Pfam" id="PF15071">
    <property type="entry name" value="TMEM220"/>
    <property type="match status" value="1"/>
</dbReference>
<dbReference type="InterPro" id="IPR029377">
    <property type="entry name" value="TMEM220"/>
</dbReference>
<evidence type="ECO:0000313" key="3">
    <source>
        <dbReference type="Proteomes" id="UP000886520"/>
    </source>
</evidence>
<dbReference type="EMBL" id="JABFUD020000012">
    <property type="protein sequence ID" value="KAI5072170.1"/>
    <property type="molecule type" value="Genomic_DNA"/>
</dbReference>
<name>A0A9D4UQQ3_ADICA</name>
<dbReference type="Proteomes" id="UP000886520">
    <property type="component" value="Chromosome 12"/>
</dbReference>
<keyword evidence="1" id="KW-1133">Transmembrane helix</keyword>
<feature type="transmembrane region" description="Helical" evidence="1">
    <location>
        <begin position="109"/>
        <end position="127"/>
    </location>
</feature>
<feature type="transmembrane region" description="Helical" evidence="1">
    <location>
        <begin position="18"/>
        <end position="35"/>
    </location>
</feature>